<reference evidence="3" key="1">
    <citation type="journal article" date="2011" name="Nature">
        <title>Genome sequence and analysis of the tuber crop potato.</title>
        <authorList>
            <consortium name="The Potato Genome Sequencing Consortium"/>
        </authorList>
    </citation>
    <scope>NUCLEOTIDE SEQUENCE [LARGE SCALE GENOMIC DNA]</scope>
    <source>
        <strain evidence="3">cv. DM1-3 516 R44</strain>
    </source>
</reference>
<reference evidence="2" key="2">
    <citation type="submission" date="2015-06" db="UniProtKB">
        <authorList>
            <consortium name="EnsemblPlants"/>
        </authorList>
    </citation>
    <scope>IDENTIFICATION</scope>
    <source>
        <strain evidence="2">DM1-3 516 R44</strain>
    </source>
</reference>
<dbReference type="PaxDb" id="4113-PGSC0003DMT400088628"/>
<dbReference type="AlphaFoldDB" id="M1DGD6"/>
<feature type="region of interest" description="Disordered" evidence="1">
    <location>
        <begin position="26"/>
        <end position="54"/>
    </location>
</feature>
<evidence type="ECO:0000313" key="2">
    <source>
        <dbReference type="EnsemblPlants" id="PGSC0003DMT400088628"/>
    </source>
</evidence>
<protein>
    <submittedName>
        <fullName evidence="2">Uncharacterized protein</fullName>
    </submittedName>
</protein>
<name>M1DGD6_SOLTU</name>
<evidence type="ECO:0000313" key="3">
    <source>
        <dbReference type="Proteomes" id="UP000011115"/>
    </source>
</evidence>
<accession>M1DGD6</accession>
<dbReference type="Gramene" id="PGSC0003DMT400088628">
    <property type="protein sequence ID" value="PGSC0003DMT400088628"/>
    <property type="gene ID" value="PGSC0003DMG400038199"/>
</dbReference>
<dbReference type="Proteomes" id="UP000011115">
    <property type="component" value="Unassembled WGS sequence"/>
</dbReference>
<proteinExistence type="predicted"/>
<sequence length="110" mass="12618">MYTDELYMMSRRPTADWREIAKLQERKEKIYQQHQSSQPQNSPSNFKFPNENVTPLPNSMDELINDMWFVETMTTNHNYFGLADGNNMESAPTEGDGIGAGDNGHSKDLD</sequence>
<organism evidence="2 3">
    <name type="scientific">Solanum tuberosum</name>
    <name type="common">Potato</name>
    <dbReference type="NCBI Taxonomy" id="4113"/>
    <lineage>
        <taxon>Eukaryota</taxon>
        <taxon>Viridiplantae</taxon>
        <taxon>Streptophyta</taxon>
        <taxon>Embryophyta</taxon>
        <taxon>Tracheophyta</taxon>
        <taxon>Spermatophyta</taxon>
        <taxon>Magnoliopsida</taxon>
        <taxon>eudicotyledons</taxon>
        <taxon>Gunneridae</taxon>
        <taxon>Pentapetalae</taxon>
        <taxon>asterids</taxon>
        <taxon>lamiids</taxon>
        <taxon>Solanales</taxon>
        <taxon>Solanaceae</taxon>
        <taxon>Solanoideae</taxon>
        <taxon>Solaneae</taxon>
        <taxon>Solanum</taxon>
    </lineage>
</organism>
<feature type="compositionally biased region" description="Low complexity" evidence="1">
    <location>
        <begin position="32"/>
        <end position="45"/>
    </location>
</feature>
<evidence type="ECO:0000256" key="1">
    <source>
        <dbReference type="SAM" id="MobiDB-lite"/>
    </source>
</evidence>
<dbReference type="EnsemblPlants" id="PGSC0003DMT400088628">
    <property type="protein sequence ID" value="PGSC0003DMT400088628"/>
    <property type="gene ID" value="PGSC0003DMG400038199"/>
</dbReference>
<dbReference type="HOGENOM" id="CLU_2175511_0_0_1"/>
<keyword evidence="3" id="KW-1185">Reference proteome</keyword>
<dbReference type="InParanoid" id="M1DGD6"/>
<feature type="region of interest" description="Disordered" evidence="1">
    <location>
        <begin position="84"/>
        <end position="110"/>
    </location>
</feature>